<keyword evidence="3 8" id="KW-0479">Metal-binding</keyword>
<feature type="binding site" evidence="8">
    <location>
        <position position="7"/>
    </location>
    <ligand>
        <name>Zn(2+)</name>
        <dbReference type="ChEBI" id="CHEBI:29105"/>
        <label>1</label>
    </ligand>
</feature>
<evidence type="ECO:0000256" key="2">
    <source>
        <dbReference type="ARBA" id="ARBA00022478"/>
    </source>
</evidence>
<evidence type="ECO:0000256" key="3">
    <source>
        <dbReference type="ARBA" id="ARBA00022723"/>
    </source>
</evidence>
<feature type="binding site" evidence="8">
    <location>
        <position position="91"/>
    </location>
    <ligand>
        <name>Zn(2+)</name>
        <dbReference type="ChEBI" id="CHEBI:29105"/>
        <label>2</label>
    </ligand>
</feature>
<evidence type="ECO:0000313" key="11">
    <source>
        <dbReference type="EMBL" id="TNJ29182.1"/>
    </source>
</evidence>
<dbReference type="GO" id="GO:0008270">
    <property type="term" value="F:zinc ion binding"/>
    <property type="evidence" value="ECO:0007669"/>
    <property type="project" value="UniProtKB-KW"/>
</dbReference>
<feature type="binding site" evidence="8">
    <location>
        <position position="23"/>
    </location>
    <ligand>
        <name>Zn(2+)</name>
        <dbReference type="ChEBI" id="CHEBI:29105"/>
        <label>1</label>
    </ligand>
</feature>
<dbReference type="Pfam" id="PF01096">
    <property type="entry name" value="Zn_ribbon_TFIIS"/>
    <property type="match status" value="1"/>
</dbReference>
<keyword evidence="2 7" id="KW-0240">DNA-directed RNA polymerase</keyword>
<keyword evidence="5 8" id="KW-0862">Zinc</keyword>
<dbReference type="SUPFAM" id="SSF57783">
    <property type="entry name" value="Zinc beta-ribbon"/>
    <property type="match status" value="1"/>
</dbReference>
<comment type="caution">
    <text evidence="11">The sequence shown here is derived from an EMBL/GenBank/DDBJ whole genome shotgun (WGS) entry which is preliminary data.</text>
</comment>
<dbReference type="InterPro" id="IPR012164">
    <property type="entry name" value="Rpa12/Rpb9/Rpc10/TFS"/>
</dbReference>
<keyword evidence="12" id="KW-1185">Reference proteome</keyword>
<evidence type="ECO:0000256" key="8">
    <source>
        <dbReference type="PIRSR" id="PIRSR005586-1"/>
    </source>
</evidence>
<dbReference type="PANTHER" id="PTHR11239">
    <property type="entry name" value="DNA-DIRECTED RNA POLYMERASE"/>
    <property type="match status" value="1"/>
</dbReference>
<dbReference type="VEuPathDB" id="GiardiaDB:GMRT_14950"/>
<sequence length="102" mass="11304">MDFCDVCGTLLRSTATGLYCSCCEKAVDQKGRDTRVITELHFQSEVVTLEATGESRPTIDETCPQCGHGTAYFTSQQMRSADEGQTVFFECCKCGHKYRVNA</sequence>
<dbReference type="EMBL" id="VDLU01000002">
    <property type="protein sequence ID" value="TNJ29182.1"/>
    <property type="molecule type" value="Genomic_DNA"/>
</dbReference>
<organism evidence="11 12">
    <name type="scientific">Giardia muris</name>
    <dbReference type="NCBI Taxonomy" id="5742"/>
    <lineage>
        <taxon>Eukaryota</taxon>
        <taxon>Metamonada</taxon>
        <taxon>Diplomonadida</taxon>
        <taxon>Hexamitidae</taxon>
        <taxon>Giardiinae</taxon>
        <taxon>Giardia</taxon>
    </lineage>
</organism>
<dbReference type="GO" id="GO:0003899">
    <property type="term" value="F:DNA-directed RNA polymerase activity"/>
    <property type="evidence" value="ECO:0007669"/>
    <property type="project" value="InterPro"/>
</dbReference>
<dbReference type="InterPro" id="IPR034004">
    <property type="entry name" value="Zn_ribbon_RPA12_C"/>
</dbReference>
<feature type="binding site" evidence="8">
    <location>
        <position position="4"/>
    </location>
    <ligand>
        <name>Zn(2+)</name>
        <dbReference type="ChEBI" id="CHEBI:29105"/>
        <label>1</label>
    </ligand>
</feature>
<keyword evidence="6 7" id="KW-0539">Nucleus</keyword>
<evidence type="ECO:0000256" key="5">
    <source>
        <dbReference type="ARBA" id="ARBA00022833"/>
    </source>
</evidence>
<evidence type="ECO:0000256" key="4">
    <source>
        <dbReference type="ARBA" id="ARBA00022771"/>
    </source>
</evidence>
<dbReference type="OrthoDB" id="10056816at2759"/>
<reference evidence="11 12" key="1">
    <citation type="submission" date="2019-05" db="EMBL/GenBank/DDBJ databases">
        <title>The compact genome of Giardia muris reveals important steps in the evolution of intestinal protozoan parasites.</title>
        <authorList>
            <person name="Xu F."/>
            <person name="Jimenez-Gonzalez A."/>
            <person name="Einarsson E."/>
            <person name="Astvaldsson A."/>
            <person name="Peirasmaki D."/>
            <person name="Eckmann L."/>
            <person name="Andersson J.O."/>
            <person name="Svard S.G."/>
            <person name="Jerlstrom-Hultqvist J."/>
        </authorList>
    </citation>
    <scope>NUCLEOTIDE SEQUENCE [LARGE SCALE GENOMIC DNA]</scope>
    <source>
        <strain evidence="11 12">Roberts-Thomson</strain>
    </source>
</reference>
<feature type="binding site" evidence="8">
    <location>
        <position position="66"/>
    </location>
    <ligand>
        <name>Zn(2+)</name>
        <dbReference type="ChEBI" id="CHEBI:29105"/>
        <label>2</label>
    </ligand>
</feature>
<dbReference type="PIRSF" id="PIRSF005586">
    <property type="entry name" value="RNApol_RpoM"/>
    <property type="match status" value="1"/>
</dbReference>
<dbReference type="PANTHER" id="PTHR11239:SF14">
    <property type="entry name" value="DNA-DIRECTED RNA POLYMERASE I SUBUNIT RPA12"/>
    <property type="match status" value="1"/>
</dbReference>
<keyword evidence="7" id="KW-0804">Transcription</keyword>
<dbReference type="CDD" id="cd10507">
    <property type="entry name" value="Zn-ribbon_RPA12"/>
    <property type="match status" value="1"/>
</dbReference>
<evidence type="ECO:0000256" key="7">
    <source>
        <dbReference type="PIRNR" id="PIRNR005586"/>
    </source>
</evidence>
<evidence type="ECO:0000313" key="12">
    <source>
        <dbReference type="Proteomes" id="UP000315496"/>
    </source>
</evidence>
<keyword evidence="4 9" id="KW-0863">Zinc-finger</keyword>
<feature type="domain" description="TFIIS-type" evidence="10">
    <location>
        <begin position="59"/>
        <end position="99"/>
    </location>
</feature>
<accession>A0A4Z1STC7</accession>
<comment type="function">
    <text evidence="7">DNA-dependent RNA polymerase catalyzes the transcription of DNA into RNA using the four ribonucleoside triphosphates as substrates.</text>
</comment>
<dbReference type="SMART" id="SM00440">
    <property type="entry name" value="ZnF_C2C2"/>
    <property type="match status" value="1"/>
</dbReference>
<protein>
    <recommendedName>
        <fullName evidence="7">DNA-directed RNA polymerase subunit</fullName>
    </recommendedName>
</protein>
<feature type="binding site" evidence="8">
    <location>
        <position position="63"/>
    </location>
    <ligand>
        <name>Zn(2+)</name>
        <dbReference type="ChEBI" id="CHEBI:29105"/>
        <label>2</label>
    </ligand>
</feature>
<evidence type="ECO:0000256" key="1">
    <source>
        <dbReference type="ARBA" id="ARBA00004604"/>
    </source>
</evidence>
<comment type="subcellular location">
    <subcellularLocation>
        <location evidence="1">Nucleus</location>
        <location evidence="1">Nucleolus</location>
    </subcellularLocation>
</comment>
<evidence type="ECO:0000256" key="6">
    <source>
        <dbReference type="ARBA" id="ARBA00023242"/>
    </source>
</evidence>
<proteinExistence type="inferred from homology"/>
<evidence type="ECO:0000256" key="9">
    <source>
        <dbReference type="PIRSR" id="PIRSR005586-2"/>
    </source>
</evidence>
<comment type="similarity">
    <text evidence="7">Belongs to the archaeal rpoM/eukaryotic RPA12/RPB9/RPC11 RNA polymerase family.</text>
</comment>
<dbReference type="InterPro" id="IPR001222">
    <property type="entry name" value="Znf_TFIIS"/>
</dbReference>
<dbReference type="Gene3D" id="2.20.25.10">
    <property type="match status" value="1"/>
</dbReference>
<feature type="binding site" evidence="8">
    <location>
        <position position="94"/>
    </location>
    <ligand>
        <name>Zn(2+)</name>
        <dbReference type="ChEBI" id="CHEBI:29105"/>
        <label>2</label>
    </ligand>
</feature>
<dbReference type="GO" id="GO:0003676">
    <property type="term" value="F:nucleic acid binding"/>
    <property type="evidence" value="ECO:0007669"/>
    <property type="project" value="InterPro"/>
</dbReference>
<name>A0A4Z1STC7_GIAMU</name>
<feature type="binding site" evidence="8">
    <location>
        <position position="20"/>
    </location>
    <ligand>
        <name>Zn(2+)</name>
        <dbReference type="ChEBI" id="CHEBI:29105"/>
        <label>1</label>
    </ligand>
</feature>
<dbReference type="GO" id="GO:0006363">
    <property type="term" value="P:termination of RNA polymerase I transcription"/>
    <property type="evidence" value="ECO:0007669"/>
    <property type="project" value="TreeGrafter"/>
</dbReference>
<dbReference type="AlphaFoldDB" id="A0A4Z1STC7"/>
<dbReference type="PROSITE" id="PS51133">
    <property type="entry name" value="ZF_TFIIS_2"/>
    <property type="match status" value="1"/>
</dbReference>
<dbReference type="Proteomes" id="UP000315496">
    <property type="component" value="Chromosome 2"/>
</dbReference>
<gene>
    <name evidence="11" type="ORF">GMRT_14950</name>
</gene>
<evidence type="ECO:0000259" key="10">
    <source>
        <dbReference type="PROSITE" id="PS51133"/>
    </source>
</evidence>
<feature type="zinc finger region" description="C4-type" evidence="9">
    <location>
        <begin position="4"/>
        <end position="23"/>
    </location>
</feature>
<dbReference type="GO" id="GO:0005736">
    <property type="term" value="C:RNA polymerase I complex"/>
    <property type="evidence" value="ECO:0007669"/>
    <property type="project" value="TreeGrafter"/>
</dbReference>